<sequence>MDSQETSSEMQNRHRTEQKNLEARIMQKKKGATKKTRRGIASECEELQLQLCRKQEQERASSNNNTDQAVNLCGHTSVESHSIDLLKDELIEAEPAVDNITQALNTSSLVSESVPLSSVPVKKRNRQKERLARRAAENEAAIEEAKKEVANQPDNKSMERKIIMNQCAAKGLTEKFIRPDGHCLFSAIADQLTQIGIPLSGGGVYQPEDQLYKIVREAAAMYLEEHSDEFLAWLDEPLCQYVEKIKNTAEWGGHLELLALARNYNVKIRVIQDGALQTIDPLPDETKKPQEIWVAYYRHGFGLGEHYNSLRKLS</sequence>
<comment type="caution">
    <text evidence="3">The sequence shown here is derived from an EMBL/GenBank/DDBJ whole genome shotgun (WGS) entry which is preliminary data.</text>
</comment>
<organism evidence="3 4">
    <name type="scientific">Golovinomyces cichoracearum</name>
    <dbReference type="NCBI Taxonomy" id="62708"/>
    <lineage>
        <taxon>Eukaryota</taxon>
        <taxon>Fungi</taxon>
        <taxon>Dikarya</taxon>
        <taxon>Ascomycota</taxon>
        <taxon>Pezizomycotina</taxon>
        <taxon>Leotiomycetes</taxon>
        <taxon>Erysiphales</taxon>
        <taxon>Erysiphaceae</taxon>
        <taxon>Golovinomyces</taxon>
    </lineage>
</organism>
<feature type="compositionally biased region" description="Polar residues" evidence="1">
    <location>
        <begin position="1"/>
        <end position="10"/>
    </location>
</feature>
<evidence type="ECO:0000313" key="3">
    <source>
        <dbReference type="EMBL" id="RKF76399.1"/>
    </source>
</evidence>
<dbReference type="PROSITE" id="PS50802">
    <property type="entry name" value="OTU"/>
    <property type="match status" value="1"/>
</dbReference>
<feature type="compositionally biased region" description="Basic and acidic residues" evidence="1">
    <location>
        <begin position="11"/>
        <end position="22"/>
    </location>
</feature>
<gene>
    <name evidence="3" type="ORF">GcM1_227034</name>
</gene>
<feature type="domain" description="OTU" evidence="2">
    <location>
        <begin position="172"/>
        <end position="313"/>
    </location>
</feature>
<evidence type="ECO:0000259" key="2">
    <source>
        <dbReference type="PROSITE" id="PS50802"/>
    </source>
</evidence>
<dbReference type="GO" id="GO:0004843">
    <property type="term" value="F:cysteine-type deubiquitinase activity"/>
    <property type="evidence" value="ECO:0007669"/>
    <property type="project" value="TreeGrafter"/>
</dbReference>
<dbReference type="PANTHER" id="PTHR12419:SF10">
    <property type="entry name" value="DEUBIQUITINASE OTUD6B"/>
    <property type="match status" value="1"/>
</dbReference>
<dbReference type="Proteomes" id="UP000285326">
    <property type="component" value="Unassembled WGS sequence"/>
</dbReference>
<evidence type="ECO:0000313" key="4">
    <source>
        <dbReference type="Proteomes" id="UP000285326"/>
    </source>
</evidence>
<dbReference type="SUPFAM" id="SSF54001">
    <property type="entry name" value="Cysteine proteinases"/>
    <property type="match status" value="1"/>
</dbReference>
<dbReference type="EMBL" id="MCBS01022750">
    <property type="protein sequence ID" value="RKF76399.1"/>
    <property type="molecule type" value="Genomic_DNA"/>
</dbReference>
<proteinExistence type="predicted"/>
<dbReference type="PANTHER" id="PTHR12419">
    <property type="entry name" value="OTU DOMAIN CONTAINING PROTEIN"/>
    <property type="match status" value="1"/>
</dbReference>
<dbReference type="InterPro" id="IPR049771">
    <property type="entry name" value="OTU2-like_OTU"/>
</dbReference>
<reference evidence="3 4" key="1">
    <citation type="journal article" date="2018" name="BMC Genomics">
        <title>Comparative genome analyses reveal sequence features reflecting distinct modes of host-adaptation between dicot and monocot powdery mildew.</title>
        <authorList>
            <person name="Wu Y."/>
            <person name="Ma X."/>
            <person name="Pan Z."/>
            <person name="Kale S.D."/>
            <person name="Song Y."/>
            <person name="King H."/>
            <person name="Zhang Q."/>
            <person name="Presley C."/>
            <person name="Deng X."/>
            <person name="Wei C.I."/>
            <person name="Xiao S."/>
        </authorList>
    </citation>
    <scope>NUCLEOTIDE SEQUENCE [LARGE SCALE GENOMIC DNA]</scope>
    <source>
        <strain evidence="3">UMSG1</strain>
    </source>
</reference>
<dbReference type="InterPro" id="IPR038765">
    <property type="entry name" value="Papain-like_cys_pep_sf"/>
</dbReference>
<name>A0A420IPB5_9PEZI</name>
<dbReference type="InterPro" id="IPR050704">
    <property type="entry name" value="Peptidase_C85-like"/>
</dbReference>
<dbReference type="Pfam" id="PF02338">
    <property type="entry name" value="OTU"/>
    <property type="match status" value="1"/>
</dbReference>
<feature type="region of interest" description="Disordered" evidence="1">
    <location>
        <begin position="1"/>
        <end position="39"/>
    </location>
</feature>
<dbReference type="GO" id="GO:0016579">
    <property type="term" value="P:protein deubiquitination"/>
    <property type="evidence" value="ECO:0007669"/>
    <property type="project" value="TreeGrafter"/>
</dbReference>
<evidence type="ECO:0000256" key="1">
    <source>
        <dbReference type="SAM" id="MobiDB-lite"/>
    </source>
</evidence>
<feature type="compositionally biased region" description="Basic residues" evidence="1">
    <location>
        <begin position="26"/>
        <end position="38"/>
    </location>
</feature>
<dbReference type="AlphaFoldDB" id="A0A420IPB5"/>
<protein>
    <submittedName>
        <fullName evidence="3">OTU domain-containing protein 2</fullName>
    </submittedName>
</protein>
<dbReference type="CDD" id="cd22762">
    <property type="entry name" value="OTU_fungi_OTU2-like"/>
    <property type="match status" value="1"/>
</dbReference>
<accession>A0A420IPB5</accession>
<dbReference type="InterPro" id="IPR003323">
    <property type="entry name" value="OTU_dom"/>
</dbReference>
<dbReference type="Gene3D" id="3.90.70.80">
    <property type="match status" value="1"/>
</dbReference>